<dbReference type="InterPro" id="IPR003347">
    <property type="entry name" value="JmjC_dom"/>
</dbReference>
<proteinExistence type="predicted"/>
<dbReference type="Proteomes" id="UP000027222">
    <property type="component" value="Unassembled WGS sequence"/>
</dbReference>
<dbReference type="Pfam" id="PF13621">
    <property type="entry name" value="Cupin_8"/>
    <property type="match status" value="1"/>
</dbReference>
<dbReference type="PROSITE" id="PS51184">
    <property type="entry name" value="JMJC"/>
    <property type="match status" value="1"/>
</dbReference>
<dbReference type="PANTHER" id="PTHR12461:SF94">
    <property type="entry name" value="JMJC DOMAIN-CONTAINING PROTEIN"/>
    <property type="match status" value="1"/>
</dbReference>
<evidence type="ECO:0000313" key="3">
    <source>
        <dbReference type="Proteomes" id="UP000027222"/>
    </source>
</evidence>
<dbReference type="Gene3D" id="2.60.120.650">
    <property type="entry name" value="Cupin"/>
    <property type="match status" value="1"/>
</dbReference>
<organism evidence="2 3">
    <name type="scientific">Galerina marginata (strain CBS 339.88)</name>
    <dbReference type="NCBI Taxonomy" id="685588"/>
    <lineage>
        <taxon>Eukaryota</taxon>
        <taxon>Fungi</taxon>
        <taxon>Dikarya</taxon>
        <taxon>Basidiomycota</taxon>
        <taxon>Agaricomycotina</taxon>
        <taxon>Agaricomycetes</taxon>
        <taxon>Agaricomycetidae</taxon>
        <taxon>Agaricales</taxon>
        <taxon>Agaricineae</taxon>
        <taxon>Strophariaceae</taxon>
        <taxon>Galerina</taxon>
    </lineage>
</organism>
<gene>
    <name evidence="2" type="ORF">GALMADRAFT_239469</name>
</gene>
<dbReference type="STRING" id="685588.A0A067TNN3"/>
<sequence length="425" mass="47769">MQWDRLVAYSLAEELMTFQYPEALAHHGSVVYNAALNLAEGTNAEKWCGQLLQLINASHGNMRLATTSSELNTWRKIYTDSCILRGISQFALSRDLEAIATLDHAIIIAGAQNRLDLILDVIRQLQTKFSREHRSNKHLSVSLRFTTITSKFPRNTVPQLPPPSFLGFQSKFSQRPFILHNFAADWPALQDRPWRSVQYLLSVAGPGRVVPVEVGADYRSKNWNQKIMQWESFLSTLDFEDQPAPKCGEEVLYLAQHDLTTQFPSLRDDIIIPDYVYASLACSAHPNYRPPLNDVNLLFNTWLGPKGTVSPAHTDPYFNFYVQVVGHKSVWLAPPSASTSMYPISSSLLSGSASGLDDKSAMINTSQIDVFSEPRNLTSFPDFVQDVVPVSMFAVLAPGDVLFFPPGWWHAMKSESTSFSFSIWF</sequence>
<dbReference type="SUPFAM" id="SSF51197">
    <property type="entry name" value="Clavaminate synthase-like"/>
    <property type="match status" value="1"/>
</dbReference>
<protein>
    <recommendedName>
        <fullName evidence="1">JmjC domain-containing protein</fullName>
    </recommendedName>
</protein>
<evidence type="ECO:0000313" key="2">
    <source>
        <dbReference type="EMBL" id="KDR81494.1"/>
    </source>
</evidence>
<accession>A0A067TNN3</accession>
<reference evidence="3" key="1">
    <citation type="journal article" date="2014" name="Proc. Natl. Acad. Sci. U.S.A.">
        <title>Extensive sampling of basidiomycete genomes demonstrates inadequacy of the white-rot/brown-rot paradigm for wood decay fungi.</title>
        <authorList>
            <person name="Riley R."/>
            <person name="Salamov A.A."/>
            <person name="Brown D.W."/>
            <person name="Nagy L.G."/>
            <person name="Floudas D."/>
            <person name="Held B.W."/>
            <person name="Levasseur A."/>
            <person name="Lombard V."/>
            <person name="Morin E."/>
            <person name="Otillar R."/>
            <person name="Lindquist E.A."/>
            <person name="Sun H."/>
            <person name="LaButti K.M."/>
            <person name="Schmutz J."/>
            <person name="Jabbour D."/>
            <person name="Luo H."/>
            <person name="Baker S.E."/>
            <person name="Pisabarro A.G."/>
            <person name="Walton J.D."/>
            <person name="Blanchette R.A."/>
            <person name="Henrissat B."/>
            <person name="Martin F."/>
            <person name="Cullen D."/>
            <person name="Hibbett D.S."/>
            <person name="Grigoriev I.V."/>
        </authorList>
    </citation>
    <scope>NUCLEOTIDE SEQUENCE [LARGE SCALE GENOMIC DNA]</scope>
    <source>
        <strain evidence="3">CBS 339.88</strain>
    </source>
</reference>
<dbReference type="SMART" id="SM00558">
    <property type="entry name" value="JmjC"/>
    <property type="match status" value="1"/>
</dbReference>
<evidence type="ECO:0000259" key="1">
    <source>
        <dbReference type="PROSITE" id="PS51184"/>
    </source>
</evidence>
<feature type="domain" description="JmjC" evidence="1">
    <location>
        <begin position="261"/>
        <end position="425"/>
    </location>
</feature>
<dbReference type="PANTHER" id="PTHR12461">
    <property type="entry name" value="HYPOXIA-INDUCIBLE FACTOR 1 ALPHA INHIBITOR-RELATED"/>
    <property type="match status" value="1"/>
</dbReference>
<dbReference type="InterPro" id="IPR041667">
    <property type="entry name" value="Cupin_8"/>
</dbReference>
<dbReference type="AlphaFoldDB" id="A0A067TNN3"/>
<name>A0A067TNN3_GALM3</name>
<dbReference type="HOGENOM" id="CLU_016785_0_1_1"/>
<dbReference type="EMBL" id="KL142370">
    <property type="protein sequence ID" value="KDR81494.1"/>
    <property type="molecule type" value="Genomic_DNA"/>
</dbReference>
<keyword evidence="3" id="KW-1185">Reference proteome</keyword>
<dbReference type="OrthoDB" id="47172at2759"/>